<keyword evidence="2" id="KW-1185">Reference proteome</keyword>
<organism evidence="1 2">
    <name type="scientific">Glycomyces tritici</name>
    <dbReference type="NCBI Taxonomy" id="2665176"/>
    <lineage>
        <taxon>Bacteria</taxon>
        <taxon>Bacillati</taxon>
        <taxon>Actinomycetota</taxon>
        <taxon>Actinomycetes</taxon>
        <taxon>Glycomycetales</taxon>
        <taxon>Glycomycetaceae</taxon>
        <taxon>Glycomyces</taxon>
    </lineage>
</organism>
<proteinExistence type="predicted"/>
<gene>
    <name evidence="1" type="ORF">QWI33_19900</name>
</gene>
<dbReference type="Proteomes" id="UP001171902">
    <property type="component" value="Unassembled WGS sequence"/>
</dbReference>
<evidence type="ECO:0000313" key="1">
    <source>
        <dbReference type="EMBL" id="MDN3241995.1"/>
    </source>
</evidence>
<dbReference type="EMBL" id="JAUEMJ010000006">
    <property type="protein sequence ID" value="MDN3241995.1"/>
    <property type="molecule type" value="Genomic_DNA"/>
</dbReference>
<evidence type="ECO:0000313" key="2">
    <source>
        <dbReference type="Proteomes" id="UP001171902"/>
    </source>
</evidence>
<reference evidence="1" key="1">
    <citation type="submission" date="2023-06" db="EMBL/GenBank/DDBJ databases">
        <title>Gycomyces niveus sp.nov., a novel actinomycete isolated from soil in Shouguang.</title>
        <authorList>
            <person name="Yang X."/>
            <person name="Zhao J."/>
        </authorList>
    </citation>
    <scope>NUCLEOTIDE SEQUENCE</scope>
    <source>
        <strain evidence="1">NEAU C2</strain>
    </source>
</reference>
<accession>A0ABT7YTT4</accession>
<protein>
    <submittedName>
        <fullName evidence="1">Uncharacterized protein</fullName>
    </submittedName>
</protein>
<sequence length="135" mass="14331">MAFDPARDERVGGFDLLAGLARRFDREPRERGADALVLEFRGNLGPGEHGRTVVVAVFGVPDQFAVDPRFVAALVGRVGDVDGEALLHGHGSSFGWAGALAGARFEPVEYPFGRVLTRLVDDEGADAARGELGAE</sequence>
<comment type="caution">
    <text evidence="1">The sequence shown here is derived from an EMBL/GenBank/DDBJ whole genome shotgun (WGS) entry which is preliminary data.</text>
</comment>
<name>A0ABT7YTT4_9ACTN</name>